<feature type="region of interest" description="Disordered" evidence="1">
    <location>
        <begin position="175"/>
        <end position="201"/>
    </location>
</feature>
<accession>A0A5B9QVK0</accession>
<name>A0A5B9QVK0_9BACT</name>
<sequence length="304" mass="33535">MSKLLQSLAACLLAISLVGCIEESVVVKVNRDGTGVVHVRSFQQETKIGLSFGSAEEKTISDEDDDEDLPSEDKLRALATRLGKGVRFESLAASKNPQGWKGFEVVFAFDDVNTLRLTDDLFSLSRDDDDDAENAADDDRSTSEKSKPEMKLAEGTRFRLQGDRLLITNDWDLQQSADADAAPPSPTKDPFAEEPKSVGTASLAGPQMEKIMAAMLKDARVGLFVELEGGIGETNARFHKNDQITLYKIEIGPMLEQKQAVEKLTHLSKRHRGAELRSETQKLANEIKGMDVDFQDQISIQFTD</sequence>
<keyword evidence="3" id="KW-1185">Reference proteome</keyword>
<dbReference type="PROSITE" id="PS51257">
    <property type="entry name" value="PROKAR_LIPOPROTEIN"/>
    <property type="match status" value="1"/>
</dbReference>
<protein>
    <submittedName>
        <fullName evidence="2">Uncharacterized protein</fullName>
    </submittedName>
</protein>
<evidence type="ECO:0000256" key="1">
    <source>
        <dbReference type="SAM" id="MobiDB-lite"/>
    </source>
</evidence>
<proteinExistence type="predicted"/>
<evidence type="ECO:0000313" key="2">
    <source>
        <dbReference type="EMBL" id="QEG41405.1"/>
    </source>
</evidence>
<dbReference type="RefSeq" id="WP_068138279.1">
    <property type="nucleotide sequence ID" value="NZ_CP042914.1"/>
</dbReference>
<reference evidence="2 3" key="1">
    <citation type="submission" date="2019-08" db="EMBL/GenBank/DDBJ databases">
        <title>Deep-cultivation of Planctomycetes and their phenomic and genomic characterization uncovers novel biology.</title>
        <authorList>
            <person name="Wiegand S."/>
            <person name="Jogler M."/>
            <person name="Boedeker C."/>
            <person name="Pinto D."/>
            <person name="Vollmers J."/>
            <person name="Rivas-Marin E."/>
            <person name="Kohn T."/>
            <person name="Peeters S.H."/>
            <person name="Heuer A."/>
            <person name="Rast P."/>
            <person name="Oberbeckmann S."/>
            <person name="Bunk B."/>
            <person name="Jeske O."/>
            <person name="Meyerdierks A."/>
            <person name="Storesund J.E."/>
            <person name="Kallscheuer N."/>
            <person name="Luecker S."/>
            <person name="Lage O.M."/>
            <person name="Pohl T."/>
            <person name="Merkel B.J."/>
            <person name="Hornburger P."/>
            <person name="Mueller R.-W."/>
            <person name="Bruemmer F."/>
            <person name="Labrenz M."/>
            <person name="Spormann A.M."/>
            <person name="Op den Camp H."/>
            <person name="Overmann J."/>
            <person name="Amann R."/>
            <person name="Jetten M.S.M."/>
            <person name="Mascher T."/>
            <person name="Medema M.H."/>
            <person name="Devos D.P."/>
            <person name="Kaster A.-K."/>
            <person name="Ovreas L."/>
            <person name="Rohde M."/>
            <person name="Galperin M.Y."/>
            <person name="Jogler C."/>
        </authorList>
    </citation>
    <scope>NUCLEOTIDE SEQUENCE [LARGE SCALE GENOMIC DNA]</scope>
    <source>
        <strain evidence="2 3">UC8</strain>
    </source>
</reference>
<organism evidence="2 3">
    <name type="scientific">Roseimaritima ulvae</name>
    <dbReference type="NCBI Taxonomy" id="980254"/>
    <lineage>
        <taxon>Bacteria</taxon>
        <taxon>Pseudomonadati</taxon>
        <taxon>Planctomycetota</taxon>
        <taxon>Planctomycetia</taxon>
        <taxon>Pirellulales</taxon>
        <taxon>Pirellulaceae</taxon>
        <taxon>Roseimaritima</taxon>
    </lineage>
</organism>
<feature type="compositionally biased region" description="Acidic residues" evidence="1">
    <location>
        <begin position="127"/>
        <end position="136"/>
    </location>
</feature>
<dbReference type="KEGG" id="rul:UC8_34260"/>
<evidence type="ECO:0000313" key="3">
    <source>
        <dbReference type="Proteomes" id="UP000325286"/>
    </source>
</evidence>
<feature type="compositionally biased region" description="Basic and acidic residues" evidence="1">
    <location>
        <begin position="137"/>
        <end position="154"/>
    </location>
</feature>
<dbReference type="AlphaFoldDB" id="A0A5B9QVK0"/>
<gene>
    <name evidence="2" type="ORF">UC8_34260</name>
</gene>
<dbReference type="OrthoDB" id="280985at2"/>
<dbReference type="Proteomes" id="UP000325286">
    <property type="component" value="Chromosome"/>
</dbReference>
<dbReference type="EMBL" id="CP042914">
    <property type="protein sequence ID" value="QEG41405.1"/>
    <property type="molecule type" value="Genomic_DNA"/>
</dbReference>
<feature type="region of interest" description="Disordered" evidence="1">
    <location>
        <begin position="124"/>
        <end position="154"/>
    </location>
</feature>